<dbReference type="GO" id="GO:0015280">
    <property type="term" value="F:ligand-gated sodium channel activity"/>
    <property type="evidence" value="ECO:0007669"/>
    <property type="project" value="TreeGrafter"/>
</dbReference>
<feature type="non-terminal residue" evidence="14">
    <location>
        <position position="1"/>
    </location>
</feature>
<feature type="transmembrane region" description="Helical" evidence="13">
    <location>
        <begin position="420"/>
        <end position="450"/>
    </location>
</feature>
<dbReference type="EMBL" id="CAXIEN010000107">
    <property type="protein sequence ID" value="CAL1278000.1"/>
    <property type="molecule type" value="Genomic_DNA"/>
</dbReference>
<keyword evidence="15" id="KW-1185">Reference proteome</keyword>
<sequence length="462" mass="54529">RNRKVFHINDSDFQRIRNANLQHSPKKLRKRRNLRNNSIAWIILKIIIFIICVILFFYQSMSFLSDYYSYPSTTRFSVDNPTHFKMPCITLCNINPLRRSKLCNEYPHLCESPNNMTAFCLERPHMCTRNYSDLLIPKFGYFTSEDATDEIYSTLKRDLYDNRNLSQEAWSIWTWDIPTGWGTSNRDIITSLILGTDGINYPTCYSANLRLNNELPPLTWNVEDSKDNIQLENFNIKVQTDEAFRPWYIPQIILAIHSPYVPVQPIQEGEILKLGYLYLVTIKLEEEHLLPYPYQTDCMDYDALWRKNNKTGPRSQEVCRQWCLRINSICDEFHYNVKMIPYNENMCELNSKMPLEANECKKTCKADCKRLKYSYKITEIPLDERHNKAEQSDSIYLRFYLEERHVVIMSHTPVYVAEDIFSYIGGLMGCWLGFSVATFVGSLESTFTVVRPLTKKLRRYFT</sequence>
<keyword evidence="11 12" id="KW-0407">Ion channel</keyword>
<dbReference type="Gene3D" id="1.10.287.770">
    <property type="entry name" value="YojJ-like"/>
    <property type="match status" value="1"/>
</dbReference>
<comment type="subcellular location">
    <subcellularLocation>
        <location evidence="1">Membrane</location>
        <topology evidence="1">Multi-pass membrane protein</topology>
    </subcellularLocation>
</comment>
<feature type="transmembrane region" description="Helical" evidence="13">
    <location>
        <begin position="39"/>
        <end position="58"/>
    </location>
</feature>
<comment type="caution">
    <text evidence="14">The sequence shown here is derived from an EMBL/GenBank/DDBJ whole genome shotgun (WGS) entry which is preliminary data.</text>
</comment>
<keyword evidence="4 12" id="KW-0894">Sodium channel</keyword>
<keyword evidence="7" id="KW-0915">Sodium</keyword>
<evidence type="ECO:0000256" key="11">
    <source>
        <dbReference type="ARBA" id="ARBA00023303"/>
    </source>
</evidence>
<organism evidence="14 15">
    <name type="scientific">Larinioides sclopetarius</name>
    <dbReference type="NCBI Taxonomy" id="280406"/>
    <lineage>
        <taxon>Eukaryota</taxon>
        <taxon>Metazoa</taxon>
        <taxon>Ecdysozoa</taxon>
        <taxon>Arthropoda</taxon>
        <taxon>Chelicerata</taxon>
        <taxon>Arachnida</taxon>
        <taxon>Araneae</taxon>
        <taxon>Araneomorphae</taxon>
        <taxon>Entelegynae</taxon>
        <taxon>Araneoidea</taxon>
        <taxon>Araneidae</taxon>
        <taxon>Larinioides</taxon>
    </lineage>
</organism>
<evidence type="ECO:0000256" key="12">
    <source>
        <dbReference type="RuleBase" id="RU000679"/>
    </source>
</evidence>
<evidence type="ECO:0000256" key="10">
    <source>
        <dbReference type="ARBA" id="ARBA00023201"/>
    </source>
</evidence>
<accession>A0AAV2A1W1</accession>
<dbReference type="PRINTS" id="PR01078">
    <property type="entry name" value="AMINACHANNEL"/>
</dbReference>
<evidence type="ECO:0000313" key="14">
    <source>
        <dbReference type="EMBL" id="CAL1278000.1"/>
    </source>
</evidence>
<evidence type="ECO:0000256" key="4">
    <source>
        <dbReference type="ARBA" id="ARBA00022461"/>
    </source>
</evidence>
<dbReference type="PANTHER" id="PTHR11690:SF248">
    <property type="entry name" value="PICKPOCKET 17, ISOFORM A"/>
    <property type="match status" value="1"/>
</dbReference>
<dbReference type="Pfam" id="PF00858">
    <property type="entry name" value="ASC"/>
    <property type="match status" value="1"/>
</dbReference>
<evidence type="ECO:0000256" key="2">
    <source>
        <dbReference type="ARBA" id="ARBA00007193"/>
    </source>
</evidence>
<evidence type="ECO:0000313" key="15">
    <source>
        <dbReference type="Proteomes" id="UP001497382"/>
    </source>
</evidence>
<dbReference type="InterPro" id="IPR001873">
    <property type="entry name" value="ENaC"/>
</dbReference>
<evidence type="ECO:0000256" key="5">
    <source>
        <dbReference type="ARBA" id="ARBA00022692"/>
    </source>
</evidence>
<dbReference type="GO" id="GO:0005886">
    <property type="term" value="C:plasma membrane"/>
    <property type="evidence" value="ECO:0007669"/>
    <property type="project" value="TreeGrafter"/>
</dbReference>
<keyword evidence="9 13" id="KW-0472">Membrane</keyword>
<protein>
    <submittedName>
        <fullName evidence="14">Uncharacterized protein</fullName>
    </submittedName>
</protein>
<evidence type="ECO:0000256" key="1">
    <source>
        <dbReference type="ARBA" id="ARBA00004141"/>
    </source>
</evidence>
<comment type="similarity">
    <text evidence="2 12">Belongs to the amiloride-sensitive sodium channel (TC 1.A.6) family.</text>
</comment>
<dbReference type="AlphaFoldDB" id="A0AAV2A1W1"/>
<dbReference type="PANTHER" id="PTHR11690">
    <property type="entry name" value="AMILORIDE-SENSITIVE SODIUM CHANNEL-RELATED"/>
    <property type="match status" value="1"/>
</dbReference>
<evidence type="ECO:0000256" key="7">
    <source>
        <dbReference type="ARBA" id="ARBA00023053"/>
    </source>
</evidence>
<gene>
    <name evidence="14" type="ORF">LARSCL_LOCUS9531</name>
</gene>
<evidence type="ECO:0000256" key="8">
    <source>
        <dbReference type="ARBA" id="ARBA00023065"/>
    </source>
</evidence>
<evidence type="ECO:0000256" key="13">
    <source>
        <dbReference type="SAM" id="Phobius"/>
    </source>
</evidence>
<keyword evidence="6 13" id="KW-1133">Transmembrane helix</keyword>
<evidence type="ECO:0000256" key="6">
    <source>
        <dbReference type="ARBA" id="ARBA00022989"/>
    </source>
</evidence>
<name>A0AAV2A1W1_9ARAC</name>
<proteinExistence type="inferred from homology"/>
<evidence type="ECO:0000256" key="9">
    <source>
        <dbReference type="ARBA" id="ARBA00023136"/>
    </source>
</evidence>
<keyword evidence="3 12" id="KW-0813">Transport</keyword>
<evidence type="ECO:0000256" key="3">
    <source>
        <dbReference type="ARBA" id="ARBA00022448"/>
    </source>
</evidence>
<keyword evidence="10 12" id="KW-0739">Sodium transport</keyword>
<reference evidence="14 15" key="1">
    <citation type="submission" date="2024-04" db="EMBL/GenBank/DDBJ databases">
        <authorList>
            <person name="Rising A."/>
            <person name="Reimegard J."/>
            <person name="Sonavane S."/>
            <person name="Akerstrom W."/>
            <person name="Nylinder S."/>
            <person name="Hedman E."/>
            <person name="Kallberg Y."/>
        </authorList>
    </citation>
    <scope>NUCLEOTIDE SEQUENCE [LARGE SCALE GENOMIC DNA]</scope>
</reference>
<keyword evidence="8 12" id="KW-0406">Ion transport</keyword>
<dbReference type="Proteomes" id="UP001497382">
    <property type="component" value="Unassembled WGS sequence"/>
</dbReference>
<keyword evidence="5 12" id="KW-0812">Transmembrane</keyword>